<dbReference type="GO" id="GO:0004536">
    <property type="term" value="F:DNA nuclease activity"/>
    <property type="evidence" value="ECO:0007669"/>
    <property type="project" value="InterPro"/>
</dbReference>
<feature type="binding site" evidence="3">
    <location>
        <position position="106"/>
    </location>
    <ligand>
        <name>a divalent metal cation</name>
        <dbReference type="ChEBI" id="CHEBI:60240"/>
        <label>1</label>
    </ligand>
</feature>
<accession>A0A0G0WL42</accession>
<feature type="binding site" evidence="3">
    <location>
        <position position="9"/>
    </location>
    <ligand>
        <name>a divalent metal cation</name>
        <dbReference type="ChEBI" id="CHEBI:60240"/>
        <label>1</label>
    </ligand>
</feature>
<name>A0A0G0WL42_9BACT</name>
<dbReference type="PIRSF" id="PIRSF005902">
    <property type="entry name" value="DNase_TatD"/>
    <property type="match status" value="1"/>
</dbReference>
<dbReference type="PATRIC" id="fig|1618429.3.peg.505"/>
<dbReference type="SUPFAM" id="SSF51556">
    <property type="entry name" value="Metallo-dependent hydrolases"/>
    <property type="match status" value="1"/>
</dbReference>
<dbReference type="AlphaFoldDB" id="A0A0G0WL42"/>
<reference evidence="4 5" key="1">
    <citation type="journal article" date="2015" name="Nature">
        <title>rRNA introns, odd ribosomes, and small enigmatic genomes across a large radiation of phyla.</title>
        <authorList>
            <person name="Brown C.T."/>
            <person name="Hug L.A."/>
            <person name="Thomas B.C."/>
            <person name="Sharon I."/>
            <person name="Castelle C.J."/>
            <person name="Singh A."/>
            <person name="Wilkins M.J."/>
            <person name="Williams K.H."/>
            <person name="Banfield J.F."/>
        </authorList>
    </citation>
    <scope>NUCLEOTIDE SEQUENCE [LARGE SCALE GENOMIC DNA]</scope>
</reference>
<evidence type="ECO:0000313" key="4">
    <source>
        <dbReference type="EMBL" id="KKS13540.1"/>
    </source>
</evidence>
<feature type="binding site" evidence="3">
    <location>
        <position position="224"/>
    </location>
    <ligand>
        <name>a divalent metal cation</name>
        <dbReference type="ChEBI" id="CHEBI:60240"/>
        <label>1</label>
    </ligand>
</feature>
<dbReference type="InterPro" id="IPR032466">
    <property type="entry name" value="Metal_Hydrolase"/>
</dbReference>
<dbReference type="Proteomes" id="UP000034753">
    <property type="component" value="Unassembled WGS sequence"/>
</dbReference>
<dbReference type="Pfam" id="PF01026">
    <property type="entry name" value="TatD_DNase"/>
    <property type="match status" value="1"/>
</dbReference>
<dbReference type="GO" id="GO:0016788">
    <property type="term" value="F:hydrolase activity, acting on ester bonds"/>
    <property type="evidence" value="ECO:0007669"/>
    <property type="project" value="InterPro"/>
</dbReference>
<dbReference type="CDD" id="cd01310">
    <property type="entry name" value="TatD_DNAse"/>
    <property type="match status" value="1"/>
</dbReference>
<evidence type="ECO:0000256" key="3">
    <source>
        <dbReference type="PIRSR" id="PIRSR005902-1"/>
    </source>
</evidence>
<keyword evidence="1 3" id="KW-0479">Metal-binding</keyword>
<evidence type="ECO:0000256" key="2">
    <source>
        <dbReference type="ARBA" id="ARBA00022801"/>
    </source>
</evidence>
<comment type="caution">
    <text evidence="4">The sequence shown here is derived from an EMBL/GenBank/DDBJ whole genome shotgun (WGS) entry which is preliminary data.</text>
</comment>
<keyword evidence="2 4" id="KW-0378">Hydrolase</keyword>
<gene>
    <name evidence="4" type="ORF">UU67_C0022G0006</name>
</gene>
<dbReference type="PANTHER" id="PTHR46124:SF2">
    <property type="entry name" value="D-AMINOACYL-TRNA DEACYLASE"/>
    <property type="match status" value="1"/>
</dbReference>
<dbReference type="InterPro" id="IPR001130">
    <property type="entry name" value="TatD-like"/>
</dbReference>
<evidence type="ECO:0000256" key="1">
    <source>
        <dbReference type="ARBA" id="ARBA00022723"/>
    </source>
</evidence>
<dbReference type="GO" id="GO:0005829">
    <property type="term" value="C:cytosol"/>
    <property type="evidence" value="ECO:0007669"/>
    <property type="project" value="TreeGrafter"/>
</dbReference>
<proteinExistence type="predicted"/>
<dbReference type="EMBL" id="LCBN01000022">
    <property type="protein sequence ID" value="KKS13540.1"/>
    <property type="molecule type" value="Genomic_DNA"/>
</dbReference>
<dbReference type="PANTHER" id="PTHR46124">
    <property type="entry name" value="D-AMINOACYL-TRNA DEACYLASE"/>
    <property type="match status" value="1"/>
</dbReference>
<organism evidence="4 5">
    <name type="scientific">Candidatus Daviesbacteria bacterium GW2011_GWB1_41_5</name>
    <dbReference type="NCBI Taxonomy" id="1618429"/>
    <lineage>
        <taxon>Bacteria</taxon>
        <taxon>Candidatus Daviesiibacteriota</taxon>
    </lineage>
</organism>
<protein>
    <submittedName>
        <fullName evidence="4">Hydrolase, TatD family</fullName>
    </submittedName>
</protein>
<dbReference type="FunFam" id="3.20.20.140:FF:000005">
    <property type="entry name" value="TatD family hydrolase"/>
    <property type="match status" value="1"/>
</dbReference>
<dbReference type="NCBIfam" id="TIGR00010">
    <property type="entry name" value="YchF/TatD family DNA exonuclease"/>
    <property type="match status" value="1"/>
</dbReference>
<feature type="binding site" evidence="3">
    <location>
        <position position="174"/>
    </location>
    <ligand>
        <name>a divalent metal cation</name>
        <dbReference type="ChEBI" id="CHEBI:60240"/>
        <label>2</label>
    </ligand>
</feature>
<evidence type="ECO:0000313" key="5">
    <source>
        <dbReference type="Proteomes" id="UP000034753"/>
    </source>
</evidence>
<dbReference type="GO" id="GO:0046872">
    <property type="term" value="F:metal ion binding"/>
    <property type="evidence" value="ECO:0007669"/>
    <property type="project" value="UniProtKB-KW"/>
</dbReference>
<feature type="binding site" evidence="3">
    <location>
        <position position="7"/>
    </location>
    <ligand>
        <name>a divalent metal cation</name>
        <dbReference type="ChEBI" id="CHEBI:60240"/>
        <label>1</label>
    </ligand>
</feature>
<sequence length="279" mass="31231">MNLIDTHAHLTWEDFRDDLPAVLQRSKEAGVETVINIGADLDSSTKALRLAQGEPQSQSGIIFYSTIGLHPHEVTKMPSDVSIHENVGKLEEIYQSNPKKIVAAGECGLDYHFAGVDFSPTTISEEEQKALQKKLFIAQIDLAKKLNLPMIIHSRDSWQDIFVPHLEGTRGVFHSFTGTSEQARKVLALGFYLGFTCIVTYPKNETLRQIIKEIPLDKILIETDCPYLPPQSMRGQRNEPANVLEVAKVIAQMKNTAVEEVARATLENACKLFNLEYNI</sequence>
<feature type="binding site" evidence="3">
    <location>
        <position position="153"/>
    </location>
    <ligand>
        <name>a divalent metal cation</name>
        <dbReference type="ChEBI" id="CHEBI:60240"/>
        <label>2</label>
    </ligand>
</feature>
<dbReference type="InterPro" id="IPR015991">
    <property type="entry name" value="TatD/YcfH-like"/>
</dbReference>
<dbReference type="Gene3D" id="3.20.20.140">
    <property type="entry name" value="Metal-dependent hydrolases"/>
    <property type="match status" value="1"/>
</dbReference>